<dbReference type="SUPFAM" id="SSF54637">
    <property type="entry name" value="Thioesterase/thiol ester dehydrase-isomerase"/>
    <property type="match status" value="1"/>
</dbReference>
<reference evidence="1 2" key="1">
    <citation type="submission" date="2015-01" db="EMBL/GenBank/DDBJ databases">
        <title>Genome sequence of Mycobacterium llatzerense and Mycobacterium immunogenum recovered from brain abscess.</title>
        <authorList>
            <person name="Greninger A.L."/>
            <person name="Langelier C."/>
            <person name="Cunningham G."/>
            <person name="Chiu C.Y."/>
            <person name="Miller S."/>
        </authorList>
    </citation>
    <scope>NUCLEOTIDE SEQUENCE [LARGE SCALE GENOMIC DNA]</scope>
    <source>
        <strain evidence="1 2">CLUC14</strain>
    </source>
</reference>
<comment type="caution">
    <text evidence="1">The sequence shown here is derived from an EMBL/GenBank/DDBJ whole genome shotgun (WGS) entry which is preliminary data.</text>
</comment>
<dbReference type="PANTHER" id="PTHR31793">
    <property type="entry name" value="4-HYDROXYBENZOYL-COA THIOESTERASE FAMILY MEMBER"/>
    <property type="match status" value="1"/>
</dbReference>
<dbReference type="AlphaFoldDB" id="A0A0D1L714"/>
<dbReference type="InterPro" id="IPR029069">
    <property type="entry name" value="HotDog_dom_sf"/>
</dbReference>
<dbReference type="GO" id="GO:0047617">
    <property type="term" value="F:fatty acyl-CoA hydrolase activity"/>
    <property type="evidence" value="ECO:0007669"/>
    <property type="project" value="TreeGrafter"/>
</dbReference>
<dbReference type="EMBL" id="JXST01000014">
    <property type="protein sequence ID" value="KIU16700.1"/>
    <property type="molecule type" value="Genomic_DNA"/>
</dbReference>
<dbReference type="Proteomes" id="UP000032221">
    <property type="component" value="Unassembled WGS sequence"/>
</dbReference>
<accession>A0A0D1L714</accession>
<protein>
    <submittedName>
        <fullName evidence="1">Uncharacterized protein</fullName>
    </submittedName>
</protein>
<evidence type="ECO:0000313" key="1">
    <source>
        <dbReference type="EMBL" id="KIU16700.1"/>
    </source>
</evidence>
<dbReference type="STRING" id="280871.TL10_11540"/>
<name>A0A0D1L714_9MYCO</name>
<dbReference type="RefSeq" id="WP_043985775.1">
    <property type="nucleotide sequence ID" value="NZ_JXST01000014.1"/>
</dbReference>
<gene>
    <name evidence="1" type="ORF">TL10_11540</name>
</gene>
<dbReference type="CDD" id="cd00586">
    <property type="entry name" value="4HBT"/>
    <property type="match status" value="1"/>
</dbReference>
<dbReference type="InterPro" id="IPR050563">
    <property type="entry name" value="4-hydroxybenzoyl-CoA_TE"/>
</dbReference>
<dbReference type="Pfam" id="PF13279">
    <property type="entry name" value="4HBT_2"/>
    <property type="match status" value="1"/>
</dbReference>
<keyword evidence="2" id="KW-1185">Reference proteome</keyword>
<dbReference type="PANTHER" id="PTHR31793:SF24">
    <property type="entry name" value="LONG-CHAIN ACYL-COA THIOESTERASE FADM"/>
    <property type="match status" value="1"/>
</dbReference>
<evidence type="ECO:0000313" key="2">
    <source>
        <dbReference type="Proteomes" id="UP000032221"/>
    </source>
</evidence>
<proteinExistence type="predicted"/>
<organism evidence="1 2">
    <name type="scientific">Mycolicibacterium llatzerense</name>
    <dbReference type="NCBI Taxonomy" id="280871"/>
    <lineage>
        <taxon>Bacteria</taxon>
        <taxon>Bacillati</taxon>
        <taxon>Actinomycetota</taxon>
        <taxon>Actinomycetes</taxon>
        <taxon>Mycobacteriales</taxon>
        <taxon>Mycobacteriaceae</taxon>
        <taxon>Mycolicibacterium</taxon>
    </lineage>
</organism>
<sequence length="132" mass="14739">MTFTYTAPVRYLEVDQQGVVFNMWYLAYMDEAFGAFVAQTTSWHDVFDAGVDAQVVHTELDWSGSLKWGDQIHVDVTVPTRGRTSFTVEFLIHAGDATEPIVTARTVYVCIATDGSGKIEPPQLLLDALDYK</sequence>
<dbReference type="PATRIC" id="fig|280871.6.peg.2395"/>
<dbReference type="Gene3D" id="3.10.129.10">
    <property type="entry name" value="Hotdog Thioesterase"/>
    <property type="match status" value="1"/>
</dbReference>